<evidence type="ECO:0000313" key="2">
    <source>
        <dbReference type="Proteomes" id="UP001186974"/>
    </source>
</evidence>
<evidence type="ECO:0000313" key="1">
    <source>
        <dbReference type="EMBL" id="KAK3080543.1"/>
    </source>
</evidence>
<dbReference type="EMBL" id="JAWDJW010000517">
    <property type="protein sequence ID" value="KAK3080543.1"/>
    <property type="molecule type" value="Genomic_DNA"/>
</dbReference>
<dbReference type="Proteomes" id="UP001186974">
    <property type="component" value="Unassembled WGS sequence"/>
</dbReference>
<comment type="caution">
    <text evidence="1">The sequence shown here is derived from an EMBL/GenBank/DDBJ whole genome shotgun (WGS) entry which is preliminary data.</text>
</comment>
<keyword evidence="2" id="KW-1185">Reference proteome</keyword>
<gene>
    <name evidence="1" type="ORF">LTS18_000432</name>
</gene>
<protein>
    <submittedName>
        <fullName evidence="1">Uncharacterized protein</fullName>
    </submittedName>
</protein>
<sequence>EREKMPCKKLQREVQWRWEQQRDKPPKSIRELLKPDHHHRSADFLPVDEKKLANWRGRQPRGPRRAQLVSLLTHGDRGEWRLCGDRFAFVPRAVGGKWWGEEADWRLLGGMEGQVRWTEEAKRKRRGLKRYHWGCYRSGAKVGCLSEVRFSGVETESWEKRKGMVEWKQRRSVRFSDEVGEKLVSRVRRSSL</sequence>
<organism evidence="1 2">
    <name type="scientific">Coniosporium uncinatum</name>
    <dbReference type="NCBI Taxonomy" id="93489"/>
    <lineage>
        <taxon>Eukaryota</taxon>
        <taxon>Fungi</taxon>
        <taxon>Dikarya</taxon>
        <taxon>Ascomycota</taxon>
        <taxon>Pezizomycotina</taxon>
        <taxon>Dothideomycetes</taxon>
        <taxon>Dothideomycetes incertae sedis</taxon>
        <taxon>Coniosporium</taxon>
    </lineage>
</organism>
<feature type="non-terminal residue" evidence="1">
    <location>
        <position position="1"/>
    </location>
</feature>
<accession>A0ACC3DUX4</accession>
<reference evidence="1" key="1">
    <citation type="submission" date="2024-09" db="EMBL/GenBank/DDBJ databases">
        <title>Black Yeasts Isolated from many extreme environments.</title>
        <authorList>
            <person name="Coleine C."/>
            <person name="Stajich J.E."/>
            <person name="Selbmann L."/>
        </authorList>
    </citation>
    <scope>NUCLEOTIDE SEQUENCE</scope>
    <source>
        <strain evidence="1">CCFEE 5737</strain>
    </source>
</reference>
<name>A0ACC3DUX4_9PEZI</name>
<proteinExistence type="predicted"/>